<feature type="transmembrane region" description="Helical" evidence="2">
    <location>
        <begin position="517"/>
        <end position="539"/>
    </location>
</feature>
<sequence>MAGKTTAINETLPLEPETSKREDAQSGRAASSVRSGLDSKQDDRSVADIEVTRACPASNNETANTTSNARLEGASNKEDGRDNSSDYIEPVSLKEAVGLGYPSLDFRFAILADKLLILAILFWLGVIGAVVTLSVLQITDAQRLHIREQHNYYVSRYGPNIVGLISTIWWRAITQAYNRLIPYVLMADAREDVVGTDGRAREDVFDTDGRAREDVVDTDGRAREGVVDTDGRVAMAAHRLNNADPNLIDIRLISELWRSGHYTTLAVNLLSVSMLVLIPLKTAFIQLTRDSTGWGTVVSPAIGWLIVVWYLALSGATLAIEIRLHGKNTGLKWNPCSLASQIALLQLSNVPSVEACQGMEFDDRRQVVNRLKTWTQQFGVLRLGYWRDIREPTKLFHCIRFFEGEKSRQFGLATQQVLLRREHDPQFAYILKDQEYQEAQAPVAYFNNHQIKYLERHPKPLAFFRYRFIFPTLYMSDWYILTFWVAIFGCLIALSVTLGTKAILRTHSYASFAQDSFVRSVIFSFLSSFLYSSCNIVLLQSDTSHRMLQPIREMDMPAPGRESVLVDYISPNPITIIITACKKAHYRIVWGSFAALTCTIAPIVAGSMFTFDLTEHTFRASPAPTCAALGIACIYVLALPVARIDTKYVASRGLWNIVDTLSLCYDSPILRCPEFTTQGKRDKEDIHMRSQIIRQGRRYQFGYYLGDSGRRRLGFSVAKLVYLQRDQDGHPRVDPASSEEYSVDEKDSTLEPFDGVDRIKARFGALRFGLNWLREPRVVVGDTRVGSNGGDR</sequence>
<feature type="transmembrane region" description="Helical" evidence="2">
    <location>
        <begin position="588"/>
        <end position="609"/>
    </location>
</feature>
<name>A0AAJ0CFU1_9HYPO</name>
<proteinExistence type="predicted"/>
<comment type="caution">
    <text evidence="3">The sequence shown here is derived from an EMBL/GenBank/DDBJ whole genome shotgun (WGS) entry which is preliminary data.</text>
</comment>
<dbReference type="EMBL" id="JASWJB010000282">
    <property type="protein sequence ID" value="KAK2592179.1"/>
    <property type="molecule type" value="Genomic_DNA"/>
</dbReference>
<organism evidence="3 4">
    <name type="scientific">Conoideocrella luteorostrata</name>
    <dbReference type="NCBI Taxonomy" id="1105319"/>
    <lineage>
        <taxon>Eukaryota</taxon>
        <taxon>Fungi</taxon>
        <taxon>Dikarya</taxon>
        <taxon>Ascomycota</taxon>
        <taxon>Pezizomycotina</taxon>
        <taxon>Sordariomycetes</taxon>
        <taxon>Hypocreomycetidae</taxon>
        <taxon>Hypocreales</taxon>
        <taxon>Clavicipitaceae</taxon>
        <taxon>Conoideocrella</taxon>
    </lineage>
</organism>
<keyword evidence="2" id="KW-0812">Transmembrane</keyword>
<accession>A0AAJ0CFU1</accession>
<feature type="transmembrane region" description="Helical" evidence="2">
    <location>
        <begin position="621"/>
        <end position="642"/>
    </location>
</feature>
<dbReference type="PANTHER" id="PTHR37544:SF1">
    <property type="entry name" value="PHOSPHORIBOSYLAMINOIMIDAZOLE-SUCCINOCARBOXAMIDE SYNTHASE"/>
    <property type="match status" value="1"/>
</dbReference>
<feature type="compositionally biased region" description="Low complexity" evidence="1">
    <location>
        <begin position="57"/>
        <end position="69"/>
    </location>
</feature>
<evidence type="ECO:0000256" key="2">
    <source>
        <dbReference type="SAM" id="Phobius"/>
    </source>
</evidence>
<evidence type="ECO:0000313" key="3">
    <source>
        <dbReference type="EMBL" id="KAK2592179.1"/>
    </source>
</evidence>
<keyword evidence="2" id="KW-0472">Membrane</keyword>
<evidence type="ECO:0000256" key="1">
    <source>
        <dbReference type="SAM" id="MobiDB-lite"/>
    </source>
</evidence>
<feature type="compositionally biased region" description="Basic and acidic residues" evidence="1">
    <location>
        <begin position="37"/>
        <end position="51"/>
    </location>
</feature>
<dbReference type="Pfam" id="PF11915">
    <property type="entry name" value="DUF3433"/>
    <property type="match status" value="1"/>
</dbReference>
<feature type="transmembrane region" description="Helical" evidence="2">
    <location>
        <begin position="262"/>
        <end position="281"/>
    </location>
</feature>
<dbReference type="Proteomes" id="UP001251528">
    <property type="component" value="Unassembled WGS sequence"/>
</dbReference>
<protein>
    <submittedName>
        <fullName evidence="3">Uncharacterized protein</fullName>
    </submittedName>
</protein>
<feature type="transmembrane region" description="Helical" evidence="2">
    <location>
        <begin position="115"/>
        <end position="136"/>
    </location>
</feature>
<evidence type="ECO:0000313" key="4">
    <source>
        <dbReference type="Proteomes" id="UP001251528"/>
    </source>
</evidence>
<keyword evidence="2" id="KW-1133">Transmembrane helix</keyword>
<feature type="compositionally biased region" description="Basic and acidic residues" evidence="1">
    <location>
        <begin position="75"/>
        <end position="84"/>
    </location>
</feature>
<dbReference type="PANTHER" id="PTHR37544">
    <property type="entry name" value="SPRAY-RELATED"/>
    <property type="match status" value="1"/>
</dbReference>
<gene>
    <name evidence="3" type="ORF">QQS21_010121</name>
</gene>
<dbReference type="AlphaFoldDB" id="A0AAJ0CFU1"/>
<dbReference type="InterPro" id="IPR021840">
    <property type="entry name" value="DUF3433"/>
</dbReference>
<feature type="region of interest" description="Disordered" evidence="1">
    <location>
        <begin position="1"/>
        <end position="84"/>
    </location>
</feature>
<keyword evidence="4" id="KW-1185">Reference proteome</keyword>
<reference evidence="3" key="1">
    <citation type="submission" date="2023-06" db="EMBL/GenBank/DDBJ databases">
        <title>Conoideocrella luteorostrata (Hypocreales: Clavicipitaceae), a potential biocontrol fungus for elongate hemlock scale in United States Christmas tree production areas.</title>
        <authorList>
            <person name="Barrett H."/>
            <person name="Lovett B."/>
            <person name="Macias A.M."/>
            <person name="Stajich J.E."/>
            <person name="Kasson M.T."/>
        </authorList>
    </citation>
    <scope>NUCLEOTIDE SEQUENCE</scope>
    <source>
        <strain evidence="3">ARSEF 14590</strain>
    </source>
</reference>
<feature type="transmembrane region" description="Helical" evidence="2">
    <location>
        <begin position="478"/>
        <end position="497"/>
    </location>
</feature>
<feature type="transmembrane region" description="Helical" evidence="2">
    <location>
        <begin position="301"/>
        <end position="322"/>
    </location>
</feature>